<accession>A0A4V0YY51</accession>
<reference evidence="2 3" key="1">
    <citation type="submission" date="2019-01" db="EMBL/GenBank/DDBJ databases">
        <title>Ktedonosporobacter rubrisoli SCAWS-G2.</title>
        <authorList>
            <person name="Huang Y."/>
            <person name="Yan B."/>
        </authorList>
    </citation>
    <scope>NUCLEOTIDE SEQUENCE [LARGE SCALE GENOMIC DNA]</scope>
    <source>
        <strain evidence="2 3">SCAWS-G2</strain>
    </source>
</reference>
<proteinExistence type="predicted"/>
<sequence length="103" mass="10565">MEPEDFLEPEVVITAAVTAAICSPRVRKVARRGLVYGISGVLLVGDALASFARNVGQGVKQAETVVANVSNQAQEVAVGVAASGASQKRNQKGTTDKGVAEGK</sequence>
<dbReference type="RefSeq" id="WP_129885600.1">
    <property type="nucleotide sequence ID" value="NZ_CP035758.1"/>
</dbReference>
<dbReference type="EMBL" id="CP035758">
    <property type="protein sequence ID" value="QBD75001.1"/>
    <property type="molecule type" value="Genomic_DNA"/>
</dbReference>
<gene>
    <name evidence="2" type="ORF">EPA93_02925</name>
</gene>
<dbReference type="Proteomes" id="UP000290365">
    <property type="component" value="Chromosome"/>
</dbReference>
<organism evidence="2 3">
    <name type="scientific">Ktedonosporobacter rubrisoli</name>
    <dbReference type="NCBI Taxonomy" id="2509675"/>
    <lineage>
        <taxon>Bacteria</taxon>
        <taxon>Bacillati</taxon>
        <taxon>Chloroflexota</taxon>
        <taxon>Ktedonobacteria</taxon>
        <taxon>Ktedonobacterales</taxon>
        <taxon>Ktedonosporobacteraceae</taxon>
        <taxon>Ktedonosporobacter</taxon>
    </lineage>
</organism>
<protein>
    <submittedName>
        <fullName evidence="2">Uncharacterized protein</fullName>
    </submittedName>
</protein>
<evidence type="ECO:0000256" key="1">
    <source>
        <dbReference type="SAM" id="MobiDB-lite"/>
    </source>
</evidence>
<keyword evidence="3" id="KW-1185">Reference proteome</keyword>
<name>A0A4V0YY51_KTERU</name>
<dbReference type="OrthoDB" id="166573at2"/>
<feature type="compositionally biased region" description="Basic and acidic residues" evidence="1">
    <location>
        <begin position="94"/>
        <end position="103"/>
    </location>
</feature>
<dbReference type="KEGG" id="kbs:EPA93_02925"/>
<dbReference type="AlphaFoldDB" id="A0A4V0YY51"/>
<feature type="region of interest" description="Disordered" evidence="1">
    <location>
        <begin position="82"/>
        <end position="103"/>
    </location>
</feature>
<evidence type="ECO:0000313" key="3">
    <source>
        <dbReference type="Proteomes" id="UP000290365"/>
    </source>
</evidence>
<evidence type="ECO:0000313" key="2">
    <source>
        <dbReference type="EMBL" id="QBD75001.1"/>
    </source>
</evidence>